<dbReference type="CDD" id="cd00146">
    <property type="entry name" value="PKD"/>
    <property type="match status" value="1"/>
</dbReference>
<dbReference type="SUPFAM" id="SSF63829">
    <property type="entry name" value="Calcium-dependent phosphotriesterase"/>
    <property type="match status" value="1"/>
</dbReference>
<dbReference type="InterPro" id="IPR013783">
    <property type="entry name" value="Ig-like_fold"/>
</dbReference>
<gene>
    <name evidence="1" type="ORF">C4F51_05735</name>
</gene>
<accession>A0A928V5X1</accession>
<comment type="caution">
    <text evidence="1">The sequence shown here is derived from an EMBL/GenBank/DDBJ whole genome shotgun (WGS) entry which is preliminary data.</text>
</comment>
<sequence>MFRFSPTATAVNGQTIVSYLWEQIDITDVRVILDNEDQPNSSFSAPYVSATTTLKFRLTVTDDLNGTSSDTTSVTINADPDAPKIHVTFPTPGANYNPSSNDNKIAIFGKAQTKAGSSLSKITVIAITENGSTSPVNAVISGNNWRASDFSIPADISSITFNVVAEDSLERISEAYLRLGTSETKRALLFPNSRTPKGLLWDEEEKILWLLHSGFFTDSVRLEPINPRSGAVGDSILTQPLATHTMIFNKDQSEFIVSGGVWSETAKLHSVQKSDGLITVISGDERGNGEELGIASAGLSLASGENHIYVGENNTNGFSGIMRIDISTGNREVLLESEDRESPGYAIADIAYNELNGEVIIIYNNYIESSIHSWNPDTKILKKINKTDTKLINKGKIIIFGEDVFAISAGTNLIKINLSTGLVSPISNNLIRTGGFDKLFTYSASDQLFYIISRTEIDDELGHVISVVDELSGHVIDLVGQ</sequence>
<reference evidence="1" key="1">
    <citation type="submission" date="2018-07" db="EMBL/GenBank/DDBJ databases">
        <title>Genome assembly of strain Ka43.</title>
        <authorList>
            <person name="Kukolya J."/>
            <person name="Nagy I."/>
            <person name="Horvath B."/>
            <person name="Toth A."/>
        </authorList>
    </citation>
    <scope>NUCLEOTIDE SEQUENCE</scope>
    <source>
        <strain evidence="1">KB43</strain>
    </source>
</reference>
<dbReference type="Gene3D" id="2.60.40.10">
    <property type="entry name" value="Immunoglobulins"/>
    <property type="match status" value="1"/>
</dbReference>
<dbReference type="EMBL" id="PRDL01000001">
    <property type="protein sequence ID" value="MBE8716689.1"/>
    <property type="molecule type" value="Genomic_DNA"/>
</dbReference>
<organism evidence="1 2">
    <name type="scientific">Cellvibrio polysaccharolyticus</name>
    <dbReference type="NCBI Taxonomy" id="2082724"/>
    <lineage>
        <taxon>Bacteria</taxon>
        <taxon>Pseudomonadati</taxon>
        <taxon>Pseudomonadota</taxon>
        <taxon>Gammaproteobacteria</taxon>
        <taxon>Cellvibrionales</taxon>
        <taxon>Cellvibrionaceae</taxon>
        <taxon>Cellvibrio</taxon>
    </lineage>
</organism>
<protein>
    <submittedName>
        <fullName evidence="1">Uncharacterized protein</fullName>
    </submittedName>
</protein>
<evidence type="ECO:0000313" key="1">
    <source>
        <dbReference type="EMBL" id="MBE8716689.1"/>
    </source>
</evidence>
<keyword evidence="2" id="KW-1185">Reference proteome</keyword>
<dbReference type="Proteomes" id="UP000652567">
    <property type="component" value="Unassembled WGS sequence"/>
</dbReference>
<dbReference type="Pfam" id="PF22352">
    <property type="entry name" value="K319L-like_PKD"/>
    <property type="match status" value="1"/>
</dbReference>
<proteinExistence type="predicted"/>
<name>A0A928V5X1_9GAMM</name>
<evidence type="ECO:0000313" key="2">
    <source>
        <dbReference type="Proteomes" id="UP000652567"/>
    </source>
</evidence>
<dbReference type="AlphaFoldDB" id="A0A928V5X1"/>